<organism evidence="2">
    <name type="scientific">Glycine max</name>
    <name type="common">Soybean</name>
    <name type="synonym">Glycine hispida</name>
    <dbReference type="NCBI Taxonomy" id="3847"/>
    <lineage>
        <taxon>Eukaryota</taxon>
        <taxon>Viridiplantae</taxon>
        <taxon>Streptophyta</taxon>
        <taxon>Embryophyta</taxon>
        <taxon>Tracheophyta</taxon>
        <taxon>Spermatophyta</taxon>
        <taxon>Magnoliopsida</taxon>
        <taxon>eudicotyledons</taxon>
        <taxon>Gunneridae</taxon>
        <taxon>Pentapetalae</taxon>
        <taxon>rosids</taxon>
        <taxon>fabids</taxon>
        <taxon>Fabales</taxon>
        <taxon>Fabaceae</taxon>
        <taxon>Papilionoideae</taxon>
        <taxon>50 kb inversion clade</taxon>
        <taxon>NPAAA clade</taxon>
        <taxon>indigoferoid/millettioid clade</taxon>
        <taxon>Phaseoleae</taxon>
        <taxon>Glycine</taxon>
        <taxon>Glycine subgen. Soja</taxon>
    </lineage>
</organism>
<name>K7MSV6_SOYBN</name>
<keyword evidence="1" id="KW-0812">Transmembrane</keyword>
<dbReference type="EnsemblPlants" id="KRG99793">
    <property type="protein sequence ID" value="KRG99793"/>
    <property type="gene ID" value="GLYMA_18G171200"/>
</dbReference>
<dbReference type="PaxDb" id="3847-GLYMA18G36906.1"/>
<keyword evidence="1" id="KW-0472">Membrane</keyword>
<evidence type="ECO:0000313" key="4">
    <source>
        <dbReference type="Proteomes" id="UP000008827"/>
    </source>
</evidence>
<evidence type="ECO:0000313" key="2">
    <source>
        <dbReference type="EMBL" id="KRG99793.1"/>
    </source>
</evidence>
<reference evidence="3" key="2">
    <citation type="submission" date="2018-02" db="UniProtKB">
        <authorList>
            <consortium name="EnsemblPlants"/>
        </authorList>
    </citation>
    <scope>IDENTIFICATION</scope>
    <source>
        <strain evidence="3">Williams 82</strain>
    </source>
</reference>
<reference evidence="2" key="3">
    <citation type="submission" date="2018-07" db="EMBL/GenBank/DDBJ databases">
        <title>WGS assembly of Glycine max.</title>
        <authorList>
            <person name="Schmutz J."/>
            <person name="Cannon S."/>
            <person name="Schlueter J."/>
            <person name="Ma J."/>
            <person name="Mitros T."/>
            <person name="Nelson W."/>
            <person name="Hyten D."/>
            <person name="Song Q."/>
            <person name="Thelen J."/>
            <person name="Cheng J."/>
            <person name="Xu D."/>
            <person name="Hellsten U."/>
            <person name="May G."/>
            <person name="Yu Y."/>
            <person name="Sakurai T."/>
            <person name="Umezawa T."/>
            <person name="Bhattacharyya M."/>
            <person name="Sandhu D."/>
            <person name="Valliyodan B."/>
            <person name="Lindquist E."/>
            <person name="Peto M."/>
            <person name="Grant D."/>
            <person name="Shu S."/>
            <person name="Goodstein D."/>
            <person name="Barry K."/>
            <person name="Futrell-Griggs M."/>
            <person name="Abernathy B."/>
            <person name="Du J."/>
            <person name="Tian Z."/>
            <person name="Zhu L."/>
            <person name="Gill N."/>
            <person name="Joshi T."/>
            <person name="Libault M."/>
            <person name="Sethuraman A."/>
            <person name="Zhang X."/>
            <person name="Shinozaki K."/>
            <person name="Nguyen H."/>
            <person name="Wing R."/>
            <person name="Cregan P."/>
            <person name="Specht J."/>
            <person name="Grimwood J."/>
            <person name="Rokhsar D."/>
            <person name="Stacey G."/>
            <person name="Shoemaker R."/>
            <person name="Jackson S."/>
        </authorList>
    </citation>
    <scope>NUCLEOTIDE SEQUENCE</scope>
    <source>
        <tissue evidence="2">Callus</tissue>
    </source>
</reference>
<sequence>MAIYHLTFLTNENNLAPWLILVGYITVLNTIYCKFNLIAFWLGQFMSLLTTKFIQILVCDVHPMFASDFLRFQLTWINKYNKSSHMSSVN</sequence>
<protein>
    <submittedName>
        <fullName evidence="2 3">Uncharacterized protein</fullName>
    </submittedName>
</protein>
<dbReference type="InParanoid" id="K7MSV6"/>
<dbReference type="EMBL" id="CM000851">
    <property type="protein sequence ID" value="KRG99793.1"/>
    <property type="molecule type" value="Genomic_DNA"/>
</dbReference>
<evidence type="ECO:0000313" key="3">
    <source>
        <dbReference type="EnsemblPlants" id="KRG99793"/>
    </source>
</evidence>
<reference evidence="2 3" key="1">
    <citation type="journal article" date="2010" name="Nature">
        <title>Genome sequence of the palaeopolyploid soybean.</title>
        <authorList>
            <person name="Schmutz J."/>
            <person name="Cannon S.B."/>
            <person name="Schlueter J."/>
            <person name="Ma J."/>
            <person name="Mitros T."/>
            <person name="Nelson W."/>
            <person name="Hyten D.L."/>
            <person name="Song Q."/>
            <person name="Thelen J.J."/>
            <person name="Cheng J."/>
            <person name="Xu D."/>
            <person name="Hellsten U."/>
            <person name="May G.D."/>
            <person name="Yu Y."/>
            <person name="Sakurai T."/>
            <person name="Umezawa T."/>
            <person name="Bhattacharyya M.K."/>
            <person name="Sandhu D."/>
            <person name="Valliyodan B."/>
            <person name="Lindquist E."/>
            <person name="Peto M."/>
            <person name="Grant D."/>
            <person name="Shu S."/>
            <person name="Goodstein D."/>
            <person name="Barry K."/>
            <person name="Futrell-Griggs M."/>
            <person name="Abernathy B."/>
            <person name="Du J."/>
            <person name="Tian Z."/>
            <person name="Zhu L."/>
            <person name="Gill N."/>
            <person name="Joshi T."/>
            <person name="Libault M."/>
            <person name="Sethuraman A."/>
            <person name="Zhang X.-C."/>
            <person name="Shinozaki K."/>
            <person name="Nguyen H.T."/>
            <person name="Wing R.A."/>
            <person name="Cregan P."/>
            <person name="Specht J."/>
            <person name="Grimwood J."/>
            <person name="Rokhsar D."/>
            <person name="Stacey G."/>
            <person name="Shoemaker R.C."/>
            <person name="Jackson S.A."/>
        </authorList>
    </citation>
    <scope>NUCLEOTIDE SEQUENCE [LARGE SCALE GENOMIC DNA]</scope>
    <source>
        <strain evidence="3">cv. Williams 82</strain>
        <tissue evidence="2">Callus</tissue>
    </source>
</reference>
<keyword evidence="4" id="KW-1185">Reference proteome</keyword>
<dbReference type="HOGENOM" id="CLU_2445173_0_0_1"/>
<evidence type="ECO:0000256" key="1">
    <source>
        <dbReference type="SAM" id="Phobius"/>
    </source>
</evidence>
<accession>K7MSV6</accession>
<dbReference type="AlphaFoldDB" id="K7MSV6"/>
<dbReference type="Proteomes" id="UP000008827">
    <property type="component" value="Chromosome 18"/>
</dbReference>
<feature type="transmembrane region" description="Helical" evidence="1">
    <location>
        <begin position="15"/>
        <end position="42"/>
    </location>
</feature>
<gene>
    <name evidence="2" type="ORF">GLYMA_18G171200</name>
</gene>
<dbReference type="Gramene" id="KRG99793">
    <property type="protein sequence ID" value="KRG99793"/>
    <property type="gene ID" value="GLYMA_18G171200"/>
</dbReference>
<proteinExistence type="predicted"/>
<keyword evidence="1" id="KW-1133">Transmembrane helix</keyword>